<organism evidence="3 4">
    <name type="scientific">Corynebacterium glaucum</name>
    <dbReference type="NCBI Taxonomy" id="187491"/>
    <lineage>
        <taxon>Bacteria</taxon>
        <taxon>Bacillati</taxon>
        <taxon>Actinomycetota</taxon>
        <taxon>Actinomycetes</taxon>
        <taxon>Mycobacteriales</taxon>
        <taxon>Corynebacteriaceae</taxon>
        <taxon>Corynebacterium</taxon>
    </lineage>
</organism>
<dbReference type="RefSeq" id="WP_232507195.1">
    <property type="nucleotide sequence ID" value="NZ_CP019688.1"/>
</dbReference>
<proteinExistence type="predicted"/>
<dbReference type="InterPro" id="IPR025443">
    <property type="entry name" value="DUF4307"/>
</dbReference>
<evidence type="ECO:0000313" key="3">
    <source>
        <dbReference type="EMBL" id="AQQ14841.1"/>
    </source>
</evidence>
<dbReference type="Proteomes" id="UP000217209">
    <property type="component" value="Chromosome"/>
</dbReference>
<feature type="transmembrane region" description="Helical" evidence="2">
    <location>
        <begin position="40"/>
        <end position="61"/>
    </location>
</feature>
<keyword evidence="2" id="KW-1133">Transmembrane helix</keyword>
<evidence type="ECO:0008006" key="5">
    <source>
        <dbReference type="Google" id="ProtNLM"/>
    </source>
</evidence>
<sequence length="165" mass="17865">MSRRPPKPTPPQPRQRARYGSSTGSPNAEGSAGKGVSGKVIAIFAVAMVLLVVVMAGQAFIRAQSRPVTAEFITQERVDDSTARLWIEVDRKDTTVDAYCVVFAVDYEHAEVGRREVFIPAGGEKLQSVAVDLPTRAPVSSGRIYGCSQDVPFYMDTANSYLGAR</sequence>
<dbReference type="AlphaFoldDB" id="A0A1Q2HVG1"/>
<reference evidence="3 4" key="1">
    <citation type="submission" date="2016-12" db="EMBL/GenBank/DDBJ databases">
        <authorList>
            <person name="Song W.-J."/>
            <person name="Kurnit D.M."/>
        </authorList>
    </citation>
    <scope>NUCLEOTIDE SEQUENCE [LARGE SCALE GENOMIC DNA]</scope>
    <source>
        <strain evidence="3 4">DSM 30827</strain>
    </source>
</reference>
<gene>
    <name evidence="3" type="ORF">CGLAU_04335</name>
</gene>
<keyword evidence="2" id="KW-0472">Membrane</keyword>
<protein>
    <recommendedName>
        <fullName evidence="5">DUF4307 domain-containing protein</fullName>
    </recommendedName>
</protein>
<feature type="region of interest" description="Disordered" evidence="1">
    <location>
        <begin position="1"/>
        <end position="34"/>
    </location>
</feature>
<evidence type="ECO:0000256" key="2">
    <source>
        <dbReference type="SAM" id="Phobius"/>
    </source>
</evidence>
<name>A0A1Q2HVG1_9CORY</name>
<accession>A0A1Q2HVG1</accession>
<keyword evidence="2" id="KW-0812">Transmembrane</keyword>
<dbReference type="KEGG" id="cgv:CGLAU_04335"/>
<keyword evidence="4" id="KW-1185">Reference proteome</keyword>
<dbReference type="Pfam" id="PF14155">
    <property type="entry name" value="DUF4307"/>
    <property type="match status" value="1"/>
</dbReference>
<evidence type="ECO:0000256" key="1">
    <source>
        <dbReference type="SAM" id="MobiDB-lite"/>
    </source>
</evidence>
<dbReference type="EMBL" id="CP019688">
    <property type="protein sequence ID" value="AQQ14841.1"/>
    <property type="molecule type" value="Genomic_DNA"/>
</dbReference>
<evidence type="ECO:0000313" key="4">
    <source>
        <dbReference type="Proteomes" id="UP000217209"/>
    </source>
</evidence>